<dbReference type="AlphaFoldDB" id="A0A0A9BQ13"/>
<dbReference type="EMBL" id="GBRH01234600">
    <property type="protein sequence ID" value="JAD63295.1"/>
    <property type="molecule type" value="Transcribed_RNA"/>
</dbReference>
<sequence length="90" mass="10615">MFISICTVRKHFRIYLNIFLRNHLTDLQIGRYPFIIHLGVSIPCPLGNGIPHSIIRYFLWKNCFEVCTCHTAIIVRGWISMLTRNHFGRL</sequence>
<protein>
    <submittedName>
        <fullName evidence="1">Uncharacterized protein</fullName>
    </submittedName>
</protein>
<organism evidence="1">
    <name type="scientific">Arundo donax</name>
    <name type="common">Giant reed</name>
    <name type="synonym">Donax arundinaceus</name>
    <dbReference type="NCBI Taxonomy" id="35708"/>
    <lineage>
        <taxon>Eukaryota</taxon>
        <taxon>Viridiplantae</taxon>
        <taxon>Streptophyta</taxon>
        <taxon>Embryophyta</taxon>
        <taxon>Tracheophyta</taxon>
        <taxon>Spermatophyta</taxon>
        <taxon>Magnoliopsida</taxon>
        <taxon>Liliopsida</taxon>
        <taxon>Poales</taxon>
        <taxon>Poaceae</taxon>
        <taxon>PACMAD clade</taxon>
        <taxon>Arundinoideae</taxon>
        <taxon>Arundineae</taxon>
        <taxon>Arundo</taxon>
    </lineage>
</organism>
<reference evidence="1" key="1">
    <citation type="submission" date="2014-09" db="EMBL/GenBank/DDBJ databases">
        <authorList>
            <person name="Magalhaes I.L.F."/>
            <person name="Oliveira U."/>
            <person name="Santos F.R."/>
            <person name="Vidigal T.H.D.A."/>
            <person name="Brescovit A.D."/>
            <person name="Santos A.J."/>
        </authorList>
    </citation>
    <scope>NUCLEOTIDE SEQUENCE</scope>
    <source>
        <tissue evidence="1">Shoot tissue taken approximately 20 cm above the soil surface</tissue>
    </source>
</reference>
<proteinExistence type="predicted"/>
<reference evidence="1" key="2">
    <citation type="journal article" date="2015" name="Data Brief">
        <title>Shoot transcriptome of the giant reed, Arundo donax.</title>
        <authorList>
            <person name="Barrero R.A."/>
            <person name="Guerrero F.D."/>
            <person name="Moolhuijzen P."/>
            <person name="Goolsby J.A."/>
            <person name="Tidwell J."/>
            <person name="Bellgard S.E."/>
            <person name="Bellgard M.I."/>
        </authorList>
    </citation>
    <scope>NUCLEOTIDE SEQUENCE</scope>
    <source>
        <tissue evidence="1">Shoot tissue taken approximately 20 cm above the soil surface</tissue>
    </source>
</reference>
<evidence type="ECO:0000313" key="1">
    <source>
        <dbReference type="EMBL" id="JAD63295.1"/>
    </source>
</evidence>
<name>A0A0A9BQ13_ARUDO</name>
<accession>A0A0A9BQ13</accession>